<organism evidence="2">
    <name type="scientific">Eucalyptus grandis</name>
    <name type="common">Flooded gum</name>
    <dbReference type="NCBI Taxonomy" id="71139"/>
    <lineage>
        <taxon>Eukaryota</taxon>
        <taxon>Viridiplantae</taxon>
        <taxon>Streptophyta</taxon>
        <taxon>Embryophyta</taxon>
        <taxon>Tracheophyta</taxon>
        <taxon>Spermatophyta</taxon>
        <taxon>Magnoliopsida</taxon>
        <taxon>eudicotyledons</taxon>
        <taxon>Gunneridae</taxon>
        <taxon>Pentapetalae</taxon>
        <taxon>rosids</taxon>
        <taxon>malvids</taxon>
        <taxon>Myrtales</taxon>
        <taxon>Myrtaceae</taxon>
        <taxon>Myrtoideae</taxon>
        <taxon>Eucalypteae</taxon>
        <taxon>Eucalyptus</taxon>
    </lineage>
</organism>
<feature type="transmembrane region" description="Helical" evidence="1">
    <location>
        <begin position="407"/>
        <end position="428"/>
    </location>
</feature>
<dbReference type="PANTHER" id="PTHR31170">
    <property type="entry name" value="BNAC04G53230D PROTEIN"/>
    <property type="match status" value="1"/>
</dbReference>
<dbReference type="AlphaFoldDB" id="A0A059A8X2"/>
<dbReference type="eggNOG" id="ENOG502QR4P">
    <property type="taxonomic scope" value="Eukaryota"/>
</dbReference>
<gene>
    <name evidence="2" type="ORF">EUGRSUZ_K03612</name>
</gene>
<keyword evidence="1" id="KW-0812">Transmembrane</keyword>
<dbReference type="EMBL" id="KK198763">
    <property type="protein sequence ID" value="KCW50184.1"/>
    <property type="molecule type" value="Genomic_DNA"/>
</dbReference>
<evidence type="ECO:0000313" key="2">
    <source>
        <dbReference type="EMBL" id="KCW50184.1"/>
    </source>
</evidence>
<protein>
    <submittedName>
        <fullName evidence="2">Uncharacterized protein</fullName>
    </submittedName>
</protein>
<sequence>MSPSTPTTDLNKTNWIVEVTEDVEHMRSNFDDERHWKKHSIYRVPDCVAKLNREAYWPEAVSFGPYHHGEDHLLPMENHKHRALLHFLRRSGKPVERFLKSLSDVAQELQDSYHLLDPWWKEGDGEGAGPFLKLMITDGCFMLEILRTKIRLRGEYASNDPIFGNLGGLYIRPYIMRDMLMLENQLPMLVLDRLVAVESDGMQDHEFVNRLILEFFFSPCTPNEKMGKCLHVLDVYRKRLLLPGNPDEVGPEDGERTIQSATELEEAGIRLEKSRTDSFKDISFAGGVLRLPPIMVNDTTESKFLNLMTFERFHDGAGNEVTAYMYFMDDIIDTERDVTLLNARGIIQNDFGSDKAVAELFNSLNKDMALDENNSLEALRNKVSKYCKKPWNKWRANLIKTYFRSPWSILSLLCAIFLFTLTIIQTIYTVSPAG</sequence>
<dbReference type="InterPro" id="IPR004158">
    <property type="entry name" value="DUF247_pln"/>
</dbReference>
<name>A0A059A8X2_EUCGR</name>
<dbReference type="STRING" id="71139.A0A059A8X2"/>
<dbReference type="OMA" id="ELMHVED"/>
<dbReference type="Gramene" id="KCW50184">
    <property type="protein sequence ID" value="KCW50184"/>
    <property type="gene ID" value="EUGRSUZ_K03612"/>
</dbReference>
<keyword evidence="1" id="KW-0472">Membrane</keyword>
<dbReference type="InParanoid" id="A0A059A8X2"/>
<dbReference type="KEGG" id="egr:104427998"/>
<accession>A0A059A8X2</accession>
<dbReference type="Pfam" id="PF03140">
    <property type="entry name" value="DUF247"/>
    <property type="match status" value="1"/>
</dbReference>
<evidence type="ECO:0000256" key="1">
    <source>
        <dbReference type="SAM" id="Phobius"/>
    </source>
</evidence>
<proteinExistence type="predicted"/>
<dbReference type="PANTHER" id="PTHR31170:SF18">
    <property type="entry name" value="(WILD MALAYSIAN BANANA) HYPOTHETICAL PROTEIN"/>
    <property type="match status" value="1"/>
</dbReference>
<reference evidence="2" key="1">
    <citation type="submission" date="2013-07" db="EMBL/GenBank/DDBJ databases">
        <title>The genome of Eucalyptus grandis.</title>
        <authorList>
            <person name="Schmutz J."/>
            <person name="Hayes R."/>
            <person name="Myburg A."/>
            <person name="Tuskan G."/>
            <person name="Grattapaglia D."/>
            <person name="Rokhsar D.S."/>
        </authorList>
    </citation>
    <scope>NUCLEOTIDE SEQUENCE</scope>
    <source>
        <tissue evidence="2">Leaf extractions</tissue>
    </source>
</reference>
<dbReference type="OrthoDB" id="1846188at2759"/>
<keyword evidence="1" id="KW-1133">Transmembrane helix</keyword>